<keyword evidence="1" id="KW-0732">Signal</keyword>
<proteinExistence type="predicted"/>
<protein>
    <submittedName>
        <fullName evidence="3">Alpha/beta-Hydrolases superfamily protein</fullName>
    </submittedName>
</protein>
<evidence type="ECO:0000313" key="4">
    <source>
        <dbReference type="Proteomes" id="UP000325081"/>
    </source>
</evidence>
<dbReference type="Pfam" id="PF01738">
    <property type="entry name" value="DLH"/>
    <property type="match status" value="1"/>
</dbReference>
<name>A0A5A7P0P3_STRAF</name>
<feature type="signal peptide" evidence="1">
    <location>
        <begin position="1"/>
        <end position="22"/>
    </location>
</feature>
<dbReference type="Proteomes" id="UP000325081">
    <property type="component" value="Unassembled WGS sequence"/>
</dbReference>
<sequence>MAYQWLKLLFCFVVFTNTQVRGEVFLDLDLNLTIPGQVTEIGGLKSYVTEIGGLKSYVTGPDTSDTAIVLISDVFGFEIPNLRKIADKIGAAGFYTVVPDFFNGDPYVSGQKTWGPWFSKHPAEKGITDANKVIEALSQSKSINKIGAAGFCWGGKVAVDLSKPPSVRAIVLLHPTYVTEEDIPCVNVPVSILGGQADTQVPPSLIKKYESALEKTHKVDSFVKIFPGAEHGWTTRYNDTDAAAVERANEAHQDLLNWIIKYVK</sequence>
<keyword evidence="3" id="KW-0378">Hydrolase</keyword>
<organism evidence="3 4">
    <name type="scientific">Striga asiatica</name>
    <name type="common">Asiatic witchweed</name>
    <name type="synonym">Buchnera asiatica</name>
    <dbReference type="NCBI Taxonomy" id="4170"/>
    <lineage>
        <taxon>Eukaryota</taxon>
        <taxon>Viridiplantae</taxon>
        <taxon>Streptophyta</taxon>
        <taxon>Embryophyta</taxon>
        <taxon>Tracheophyta</taxon>
        <taxon>Spermatophyta</taxon>
        <taxon>Magnoliopsida</taxon>
        <taxon>eudicotyledons</taxon>
        <taxon>Gunneridae</taxon>
        <taxon>Pentapetalae</taxon>
        <taxon>asterids</taxon>
        <taxon>lamiids</taxon>
        <taxon>Lamiales</taxon>
        <taxon>Orobanchaceae</taxon>
        <taxon>Buchnereae</taxon>
        <taxon>Striga</taxon>
    </lineage>
</organism>
<dbReference type="Gene3D" id="3.40.50.1820">
    <property type="entry name" value="alpha/beta hydrolase"/>
    <property type="match status" value="1"/>
</dbReference>
<evidence type="ECO:0000313" key="3">
    <source>
        <dbReference type="EMBL" id="GER26121.1"/>
    </source>
</evidence>
<dbReference type="InterPro" id="IPR002925">
    <property type="entry name" value="Dienelactn_hydro"/>
</dbReference>
<reference evidence="4" key="1">
    <citation type="journal article" date="2019" name="Curr. Biol.">
        <title>Genome Sequence of Striga asiatica Provides Insight into the Evolution of Plant Parasitism.</title>
        <authorList>
            <person name="Yoshida S."/>
            <person name="Kim S."/>
            <person name="Wafula E.K."/>
            <person name="Tanskanen J."/>
            <person name="Kim Y.M."/>
            <person name="Honaas L."/>
            <person name="Yang Z."/>
            <person name="Spallek T."/>
            <person name="Conn C.E."/>
            <person name="Ichihashi Y."/>
            <person name="Cheong K."/>
            <person name="Cui S."/>
            <person name="Der J.P."/>
            <person name="Gundlach H."/>
            <person name="Jiao Y."/>
            <person name="Hori C."/>
            <person name="Ishida J.K."/>
            <person name="Kasahara H."/>
            <person name="Kiba T."/>
            <person name="Kim M.S."/>
            <person name="Koo N."/>
            <person name="Laohavisit A."/>
            <person name="Lee Y.H."/>
            <person name="Lumba S."/>
            <person name="McCourt P."/>
            <person name="Mortimer J.C."/>
            <person name="Mutuku J.M."/>
            <person name="Nomura T."/>
            <person name="Sasaki-Sekimoto Y."/>
            <person name="Seto Y."/>
            <person name="Wang Y."/>
            <person name="Wakatake T."/>
            <person name="Sakakibara H."/>
            <person name="Demura T."/>
            <person name="Yamaguchi S."/>
            <person name="Yoneyama K."/>
            <person name="Manabe R.I."/>
            <person name="Nelson D.C."/>
            <person name="Schulman A.H."/>
            <person name="Timko M.P."/>
            <person name="dePamphilis C.W."/>
            <person name="Choi D."/>
            <person name="Shirasu K."/>
        </authorList>
    </citation>
    <scope>NUCLEOTIDE SEQUENCE [LARGE SCALE GENOMIC DNA]</scope>
    <source>
        <strain evidence="4">cv. UVA1</strain>
    </source>
</reference>
<evidence type="ECO:0000256" key="1">
    <source>
        <dbReference type="SAM" id="SignalP"/>
    </source>
</evidence>
<keyword evidence="4" id="KW-1185">Reference proteome</keyword>
<dbReference type="AlphaFoldDB" id="A0A5A7P0P3"/>
<gene>
    <name evidence="3" type="ORF">STAS_01750</name>
</gene>
<accession>A0A5A7P0P3</accession>
<comment type="caution">
    <text evidence="3">The sequence shown here is derived from an EMBL/GenBank/DDBJ whole genome shotgun (WGS) entry which is preliminary data.</text>
</comment>
<dbReference type="OrthoDB" id="17560at2759"/>
<dbReference type="SUPFAM" id="SSF53474">
    <property type="entry name" value="alpha/beta-Hydrolases"/>
    <property type="match status" value="1"/>
</dbReference>
<dbReference type="GO" id="GO:0016787">
    <property type="term" value="F:hydrolase activity"/>
    <property type="evidence" value="ECO:0007669"/>
    <property type="project" value="UniProtKB-KW"/>
</dbReference>
<dbReference type="PANTHER" id="PTHR17630">
    <property type="entry name" value="DIENELACTONE HYDROLASE"/>
    <property type="match status" value="1"/>
</dbReference>
<feature type="domain" description="Dienelactone hydrolase" evidence="2">
    <location>
        <begin position="55"/>
        <end position="257"/>
    </location>
</feature>
<dbReference type="InterPro" id="IPR029058">
    <property type="entry name" value="AB_hydrolase_fold"/>
</dbReference>
<dbReference type="PANTHER" id="PTHR17630:SF97">
    <property type="entry name" value="ENDO-1,31,4-BETA-D-GLUCANASE-LIKE"/>
    <property type="match status" value="1"/>
</dbReference>
<evidence type="ECO:0000259" key="2">
    <source>
        <dbReference type="Pfam" id="PF01738"/>
    </source>
</evidence>
<feature type="chain" id="PRO_5022789934" evidence="1">
    <location>
        <begin position="23"/>
        <end position="264"/>
    </location>
</feature>
<dbReference type="EMBL" id="BKCP01000780">
    <property type="protein sequence ID" value="GER26121.1"/>
    <property type="molecule type" value="Genomic_DNA"/>
</dbReference>